<name>A0ABY7EWM1_MYAAR</name>
<feature type="compositionally biased region" description="Basic and acidic residues" evidence="1">
    <location>
        <begin position="1"/>
        <end position="10"/>
    </location>
</feature>
<reference evidence="2" key="1">
    <citation type="submission" date="2022-11" db="EMBL/GenBank/DDBJ databases">
        <title>Centuries of genome instability and evolution in soft-shell clam transmissible cancer (bioRxiv).</title>
        <authorList>
            <person name="Hart S.F.M."/>
            <person name="Yonemitsu M.A."/>
            <person name="Giersch R.M."/>
            <person name="Beal B.F."/>
            <person name="Arriagada G."/>
            <person name="Davis B.W."/>
            <person name="Ostrander E.A."/>
            <person name="Goff S.P."/>
            <person name="Metzger M.J."/>
        </authorList>
    </citation>
    <scope>NUCLEOTIDE SEQUENCE</scope>
    <source>
        <strain evidence="2">MELC-2E11</strain>
        <tissue evidence="2">Siphon/mantle</tissue>
    </source>
</reference>
<feature type="region of interest" description="Disordered" evidence="1">
    <location>
        <begin position="1"/>
        <end position="102"/>
    </location>
</feature>
<organism evidence="2 3">
    <name type="scientific">Mya arenaria</name>
    <name type="common">Soft-shell clam</name>
    <dbReference type="NCBI Taxonomy" id="6604"/>
    <lineage>
        <taxon>Eukaryota</taxon>
        <taxon>Metazoa</taxon>
        <taxon>Spiralia</taxon>
        <taxon>Lophotrochozoa</taxon>
        <taxon>Mollusca</taxon>
        <taxon>Bivalvia</taxon>
        <taxon>Autobranchia</taxon>
        <taxon>Heteroconchia</taxon>
        <taxon>Euheterodonta</taxon>
        <taxon>Imparidentia</taxon>
        <taxon>Neoheterodontei</taxon>
        <taxon>Myida</taxon>
        <taxon>Myoidea</taxon>
        <taxon>Myidae</taxon>
        <taxon>Mya</taxon>
    </lineage>
</organism>
<dbReference type="EMBL" id="CP111020">
    <property type="protein sequence ID" value="WAR14343.1"/>
    <property type="molecule type" value="Genomic_DNA"/>
</dbReference>
<protein>
    <submittedName>
        <fullName evidence="2">Uncharacterized protein</fullName>
    </submittedName>
</protein>
<dbReference type="PANTHER" id="PTHR34756">
    <property type="entry name" value="CELL DIVISION CYCLE-ASSOCIATED PROTEIN 3"/>
    <property type="match status" value="1"/>
</dbReference>
<feature type="region of interest" description="Disordered" evidence="1">
    <location>
        <begin position="144"/>
        <end position="164"/>
    </location>
</feature>
<accession>A0ABY7EWM1</accession>
<proteinExistence type="predicted"/>
<sequence length="224" mass="25152">MGTTNSHEEVPTISDSPPPPSKPDQMNRILSFDPRSPTSEIPRTPIVVEKTPEGALQDPLDPRSPTVGIDRTPLNALQQTKLDSAPNHHHHSDKEEGQMLPDDIHMLGVTGIEDLSLEDFPTSESTRLVPHDEQVMLELKNTKLKKKKQKNSQPKELFPAKTTAALKDVTRSPLSARTIDVNSPANIMQRKQIKDIDKKMTCAQENARSKFIVREKENILRHKN</sequence>
<dbReference type="Proteomes" id="UP001164746">
    <property type="component" value="Chromosome 9"/>
</dbReference>
<gene>
    <name evidence="2" type="ORF">MAR_004448</name>
</gene>
<keyword evidence="3" id="KW-1185">Reference proteome</keyword>
<dbReference type="PANTHER" id="PTHR34756:SF1">
    <property type="entry name" value="CELL DIVISION CYCLE-ASSOCIATED PROTEIN 3"/>
    <property type="match status" value="1"/>
</dbReference>
<evidence type="ECO:0000313" key="2">
    <source>
        <dbReference type="EMBL" id="WAR14343.1"/>
    </source>
</evidence>
<evidence type="ECO:0000256" key="1">
    <source>
        <dbReference type="SAM" id="MobiDB-lite"/>
    </source>
</evidence>
<evidence type="ECO:0000313" key="3">
    <source>
        <dbReference type="Proteomes" id="UP001164746"/>
    </source>
</evidence>
<feature type="compositionally biased region" description="Basic and acidic residues" evidence="1">
    <location>
        <begin position="92"/>
        <end position="102"/>
    </location>
</feature>
<dbReference type="InterPro" id="IPR038832">
    <property type="entry name" value="CDCA3"/>
</dbReference>